<sequence>MFFDEPTAGVDPVARRKVWSIIESCRDTVGSSIVLTSHSMDECENLCSVIGIMVKGSFKCMGSTQHLKTKFGRGYTITLKISSKFNNAKEVRAEMKSKLPSANLQESHVSLLVYQFEDPSVSLGNVFRILETIKNNFNLEDYQLTDSNLEQIFLAFAKAK</sequence>
<dbReference type="InterPro" id="IPR056264">
    <property type="entry name" value="R2_ABCA1-4-like"/>
</dbReference>
<dbReference type="GO" id="GO:0140359">
    <property type="term" value="F:ABC-type transporter activity"/>
    <property type="evidence" value="ECO:0007669"/>
    <property type="project" value="InterPro"/>
</dbReference>
<dbReference type="Gene3D" id="3.40.50.300">
    <property type="entry name" value="P-loop containing nucleotide triphosphate hydrolases"/>
    <property type="match status" value="1"/>
</dbReference>
<accession>A0A443RHM3</accession>
<evidence type="ECO:0000313" key="2">
    <source>
        <dbReference type="EMBL" id="RWS14757.1"/>
    </source>
</evidence>
<dbReference type="GO" id="GO:0005319">
    <property type="term" value="F:lipid transporter activity"/>
    <property type="evidence" value="ECO:0007669"/>
    <property type="project" value="TreeGrafter"/>
</dbReference>
<name>A0A443RHM3_9ACAR</name>
<gene>
    <name evidence="2" type="ORF">B4U80_02939</name>
</gene>
<dbReference type="Pfam" id="PF23321">
    <property type="entry name" value="R1_ABCA1"/>
    <property type="match status" value="1"/>
</dbReference>
<reference evidence="2 3" key="1">
    <citation type="journal article" date="2018" name="Gigascience">
        <title>Genomes of trombidid mites reveal novel predicted allergens and laterally-transferred genes associated with secondary metabolism.</title>
        <authorList>
            <person name="Dong X."/>
            <person name="Chaisiri K."/>
            <person name="Xia D."/>
            <person name="Armstrong S.D."/>
            <person name="Fang Y."/>
            <person name="Donnelly M.J."/>
            <person name="Kadowaki T."/>
            <person name="McGarry J.W."/>
            <person name="Darby A.C."/>
            <person name="Makepeace B.L."/>
        </authorList>
    </citation>
    <scope>NUCLEOTIDE SEQUENCE [LARGE SCALE GENOMIC DNA]</scope>
    <source>
        <strain evidence="2">UoL-UT</strain>
    </source>
</reference>
<evidence type="ECO:0000259" key="1">
    <source>
        <dbReference type="Pfam" id="PF23321"/>
    </source>
</evidence>
<organism evidence="2 3">
    <name type="scientific">Leptotrombidium deliense</name>
    <dbReference type="NCBI Taxonomy" id="299467"/>
    <lineage>
        <taxon>Eukaryota</taxon>
        <taxon>Metazoa</taxon>
        <taxon>Ecdysozoa</taxon>
        <taxon>Arthropoda</taxon>
        <taxon>Chelicerata</taxon>
        <taxon>Arachnida</taxon>
        <taxon>Acari</taxon>
        <taxon>Acariformes</taxon>
        <taxon>Trombidiformes</taxon>
        <taxon>Prostigmata</taxon>
        <taxon>Anystina</taxon>
        <taxon>Parasitengona</taxon>
        <taxon>Trombiculoidea</taxon>
        <taxon>Trombiculidae</taxon>
        <taxon>Leptotrombidium</taxon>
    </lineage>
</organism>
<dbReference type="PANTHER" id="PTHR19229:SF250">
    <property type="entry name" value="ABC TRANSPORTER DOMAIN-CONTAINING PROTEIN-RELATED"/>
    <property type="match status" value="1"/>
</dbReference>
<protein>
    <recommendedName>
        <fullName evidence="1">ABCA1-4-like C-terminal R2 regulatory domain-containing protein</fullName>
    </recommendedName>
</protein>
<dbReference type="EMBL" id="NCKV01047781">
    <property type="protein sequence ID" value="RWS14757.1"/>
    <property type="molecule type" value="Genomic_DNA"/>
</dbReference>
<dbReference type="STRING" id="299467.A0A443RHM3"/>
<dbReference type="GO" id="GO:0016020">
    <property type="term" value="C:membrane"/>
    <property type="evidence" value="ECO:0007669"/>
    <property type="project" value="InterPro"/>
</dbReference>
<dbReference type="InterPro" id="IPR026082">
    <property type="entry name" value="ABCA"/>
</dbReference>
<dbReference type="InterPro" id="IPR027417">
    <property type="entry name" value="P-loop_NTPase"/>
</dbReference>
<dbReference type="SUPFAM" id="SSF52540">
    <property type="entry name" value="P-loop containing nucleoside triphosphate hydrolases"/>
    <property type="match status" value="1"/>
</dbReference>
<comment type="caution">
    <text evidence="2">The sequence shown here is derived from an EMBL/GenBank/DDBJ whole genome shotgun (WGS) entry which is preliminary data.</text>
</comment>
<dbReference type="VEuPathDB" id="VectorBase:LDEU014020"/>
<dbReference type="OrthoDB" id="6435757at2759"/>
<keyword evidence="3" id="KW-1185">Reference proteome</keyword>
<dbReference type="PANTHER" id="PTHR19229">
    <property type="entry name" value="ATP-BINDING CASSETTE TRANSPORTER SUBFAMILY A ABCA"/>
    <property type="match status" value="1"/>
</dbReference>
<evidence type="ECO:0000313" key="3">
    <source>
        <dbReference type="Proteomes" id="UP000288716"/>
    </source>
</evidence>
<dbReference type="Proteomes" id="UP000288716">
    <property type="component" value="Unassembled WGS sequence"/>
</dbReference>
<proteinExistence type="predicted"/>
<dbReference type="AlphaFoldDB" id="A0A443RHM3"/>
<feature type="domain" description="ABCA1-4-like C-terminal R2 regulatory" evidence="1">
    <location>
        <begin position="72"/>
        <end position="144"/>
    </location>
</feature>